<dbReference type="EMBL" id="JACHOT010000002">
    <property type="protein sequence ID" value="MBB4650603.1"/>
    <property type="molecule type" value="Genomic_DNA"/>
</dbReference>
<reference evidence="6 7" key="1">
    <citation type="submission" date="2020-08" db="EMBL/GenBank/DDBJ databases">
        <title>Genomic Encyclopedia of Type Strains, Phase IV (KMG-IV): sequencing the most valuable type-strain genomes for metagenomic binning, comparative biology and taxonomic classification.</title>
        <authorList>
            <person name="Goeker M."/>
        </authorList>
    </citation>
    <scope>NUCLEOTIDE SEQUENCE [LARGE SCALE GENOMIC DNA]</scope>
    <source>
        <strain evidence="6 7">DSM 7050</strain>
    </source>
</reference>
<evidence type="ECO:0000259" key="5">
    <source>
        <dbReference type="PROSITE" id="PS50931"/>
    </source>
</evidence>
<keyword evidence="2" id="KW-0805">Transcription regulation</keyword>
<dbReference type="InterPro" id="IPR036390">
    <property type="entry name" value="WH_DNA-bd_sf"/>
</dbReference>
<keyword evidence="4" id="KW-0804">Transcription</keyword>
<dbReference type="InterPro" id="IPR005119">
    <property type="entry name" value="LysR_subst-bd"/>
</dbReference>
<proteinExistence type="inferred from homology"/>
<dbReference type="PANTHER" id="PTHR30537:SF74">
    <property type="entry name" value="HTH-TYPE TRANSCRIPTIONAL REGULATOR TRPI"/>
    <property type="match status" value="1"/>
</dbReference>
<keyword evidence="7" id="KW-1185">Reference proteome</keyword>
<organism evidence="6 7">
    <name type="scientific">Aminobacter niigataensis</name>
    <dbReference type="NCBI Taxonomy" id="83265"/>
    <lineage>
        <taxon>Bacteria</taxon>
        <taxon>Pseudomonadati</taxon>
        <taxon>Pseudomonadota</taxon>
        <taxon>Alphaproteobacteria</taxon>
        <taxon>Hyphomicrobiales</taxon>
        <taxon>Phyllobacteriaceae</taxon>
        <taxon>Aminobacter</taxon>
    </lineage>
</organism>
<dbReference type="RefSeq" id="WP_183262656.1">
    <property type="nucleotide sequence ID" value="NZ_BAAAVZ010000002.1"/>
</dbReference>
<evidence type="ECO:0000256" key="1">
    <source>
        <dbReference type="ARBA" id="ARBA00009437"/>
    </source>
</evidence>
<dbReference type="Gene3D" id="3.40.190.10">
    <property type="entry name" value="Periplasmic binding protein-like II"/>
    <property type="match status" value="2"/>
</dbReference>
<dbReference type="Gene3D" id="1.10.10.10">
    <property type="entry name" value="Winged helix-like DNA-binding domain superfamily/Winged helix DNA-binding domain"/>
    <property type="match status" value="1"/>
</dbReference>
<protein>
    <submittedName>
        <fullName evidence="6">LysR family glycine cleavage system transcriptional activator</fullName>
    </submittedName>
</protein>
<accession>A0ABR6L1G4</accession>
<comment type="similarity">
    <text evidence="1">Belongs to the LysR transcriptional regulatory family.</text>
</comment>
<name>A0ABR6L1G4_9HYPH</name>
<dbReference type="InterPro" id="IPR000847">
    <property type="entry name" value="LysR_HTH_N"/>
</dbReference>
<evidence type="ECO:0000313" key="6">
    <source>
        <dbReference type="EMBL" id="MBB4650603.1"/>
    </source>
</evidence>
<dbReference type="Pfam" id="PF03466">
    <property type="entry name" value="LysR_substrate"/>
    <property type="match status" value="1"/>
</dbReference>
<dbReference type="InterPro" id="IPR036388">
    <property type="entry name" value="WH-like_DNA-bd_sf"/>
</dbReference>
<comment type="caution">
    <text evidence="6">The sequence shown here is derived from an EMBL/GenBank/DDBJ whole genome shotgun (WGS) entry which is preliminary data.</text>
</comment>
<dbReference type="PANTHER" id="PTHR30537">
    <property type="entry name" value="HTH-TYPE TRANSCRIPTIONAL REGULATOR"/>
    <property type="match status" value="1"/>
</dbReference>
<evidence type="ECO:0000256" key="4">
    <source>
        <dbReference type="ARBA" id="ARBA00023163"/>
    </source>
</evidence>
<evidence type="ECO:0000256" key="3">
    <source>
        <dbReference type="ARBA" id="ARBA00023125"/>
    </source>
</evidence>
<dbReference type="SUPFAM" id="SSF46785">
    <property type="entry name" value="Winged helix' DNA-binding domain"/>
    <property type="match status" value="1"/>
</dbReference>
<evidence type="ECO:0000256" key="2">
    <source>
        <dbReference type="ARBA" id="ARBA00023015"/>
    </source>
</evidence>
<dbReference type="SUPFAM" id="SSF53850">
    <property type="entry name" value="Periplasmic binding protein-like II"/>
    <property type="match status" value="1"/>
</dbReference>
<dbReference type="Pfam" id="PF00126">
    <property type="entry name" value="HTH_1"/>
    <property type="match status" value="1"/>
</dbReference>
<sequence>MRLPPLNALLAFYVAAKHESFLKAAESQHVTAGAISRQVKKLEQHFGIDLFVRTTRAVTLTEVGKELLSSLDTTFSQLHADTERIASRAQMPIRVRCSMLCMRHWLMPRLPVLYEQLPAANVTFSVARATDVMGPDMDCAVRIGNGTWKDHTAEYLMSARMVPVCSPAYAKGVGDISNITDLASQKLIHAWHSGHLPDPWSSWLGTYADDILPTAQKVTIQGEGLAYQAAQEGMGIALGRVSLLVDELQTGRLASLLEPQAQLDLDYYLVYPEKSRRTAGFNELRNWLLAQGRETDRRVSAHFREAQ</sequence>
<gene>
    <name evidence="6" type="ORF">GGQ99_002358</name>
</gene>
<evidence type="ECO:0000313" key="7">
    <source>
        <dbReference type="Proteomes" id="UP000539538"/>
    </source>
</evidence>
<dbReference type="InterPro" id="IPR058163">
    <property type="entry name" value="LysR-type_TF_proteobact-type"/>
</dbReference>
<dbReference type="PROSITE" id="PS50931">
    <property type="entry name" value="HTH_LYSR"/>
    <property type="match status" value="1"/>
</dbReference>
<dbReference type="PRINTS" id="PR00039">
    <property type="entry name" value="HTHLYSR"/>
</dbReference>
<dbReference type="Proteomes" id="UP000539538">
    <property type="component" value="Unassembled WGS sequence"/>
</dbReference>
<feature type="domain" description="HTH lysR-type" evidence="5">
    <location>
        <begin position="4"/>
        <end position="61"/>
    </location>
</feature>
<keyword evidence="3" id="KW-0238">DNA-binding</keyword>